<dbReference type="InterPro" id="IPR003442">
    <property type="entry name" value="T6A_TsaE"/>
</dbReference>
<dbReference type="KEGG" id="amuc:Pan181_17840"/>
<evidence type="ECO:0000256" key="10">
    <source>
        <dbReference type="ARBA" id="ARBA00032441"/>
    </source>
</evidence>
<dbReference type="Gene3D" id="3.40.50.300">
    <property type="entry name" value="P-loop containing nucleotide triphosphate hydrolases"/>
    <property type="match status" value="1"/>
</dbReference>
<evidence type="ECO:0000256" key="1">
    <source>
        <dbReference type="ARBA" id="ARBA00004496"/>
    </source>
</evidence>
<dbReference type="Proteomes" id="UP000315750">
    <property type="component" value="Chromosome"/>
</dbReference>
<evidence type="ECO:0000256" key="9">
    <source>
        <dbReference type="ARBA" id="ARBA00022842"/>
    </source>
</evidence>
<keyword evidence="9" id="KW-0460">Magnesium</keyword>
<dbReference type="Pfam" id="PF02367">
    <property type="entry name" value="TsaE"/>
    <property type="match status" value="1"/>
</dbReference>
<evidence type="ECO:0000256" key="4">
    <source>
        <dbReference type="ARBA" id="ARBA00022490"/>
    </source>
</evidence>
<dbReference type="OrthoDB" id="9815896at2"/>
<dbReference type="GO" id="GO:0005737">
    <property type="term" value="C:cytoplasm"/>
    <property type="evidence" value="ECO:0007669"/>
    <property type="project" value="UniProtKB-SubCell"/>
</dbReference>
<sequence>MTTYTYTSRSLDETDELGRQIAAAAEPGDVLALVGTLGAGKTRLVQAIAVALGNAVESITSPTFVLVNEYTRGKLPLYHFDVYRLKDDDEFLELGAEEYFDRDGVTLIEWGDRVEHLLPERATVITLEIDPNDHRVVTITGSLAARLPA</sequence>
<dbReference type="EMBL" id="CP036278">
    <property type="protein sequence ID" value="QDU55592.1"/>
    <property type="molecule type" value="Genomic_DNA"/>
</dbReference>
<evidence type="ECO:0000256" key="6">
    <source>
        <dbReference type="ARBA" id="ARBA00022723"/>
    </source>
</evidence>
<evidence type="ECO:0000256" key="7">
    <source>
        <dbReference type="ARBA" id="ARBA00022741"/>
    </source>
</evidence>
<keyword evidence="5" id="KW-0819">tRNA processing</keyword>
<dbReference type="GO" id="GO:0005524">
    <property type="term" value="F:ATP binding"/>
    <property type="evidence" value="ECO:0007669"/>
    <property type="project" value="UniProtKB-KW"/>
</dbReference>
<evidence type="ECO:0000256" key="3">
    <source>
        <dbReference type="ARBA" id="ARBA00019010"/>
    </source>
</evidence>
<keyword evidence="6" id="KW-0479">Metal-binding</keyword>
<dbReference type="NCBIfam" id="TIGR00150">
    <property type="entry name" value="T6A_YjeE"/>
    <property type="match status" value="1"/>
</dbReference>
<dbReference type="AlphaFoldDB" id="A0A518ALI8"/>
<dbReference type="InterPro" id="IPR027417">
    <property type="entry name" value="P-loop_NTPase"/>
</dbReference>
<dbReference type="PANTHER" id="PTHR33540">
    <property type="entry name" value="TRNA THREONYLCARBAMOYLADENOSINE BIOSYNTHESIS PROTEIN TSAE"/>
    <property type="match status" value="1"/>
</dbReference>
<evidence type="ECO:0000256" key="5">
    <source>
        <dbReference type="ARBA" id="ARBA00022694"/>
    </source>
</evidence>
<dbReference type="PANTHER" id="PTHR33540:SF2">
    <property type="entry name" value="TRNA THREONYLCARBAMOYLADENOSINE BIOSYNTHESIS PROTEIN TSAE"/>
    <property type="match status" value="1"/>
</dbReference>
<keyword evidence="8" id="KW-0067">ATP-binding</keyword>
<comment type="similarity">
    <text evidence="2">Belongs to the TsaE family.</text>
</comment>
<dbReference type="GO" id="GO:0002949">
    <property type="term" value="P:tRNA threonylcarbamoyladenosine modification"/>
    <property type="evidence" value="ECO:0007669"/>
    <property type="project" value="InterPro"/>
</dbReference>
<proteinExistence type="inferred from homology"/>
<comment type="subcellular location">
    <subcellularLocation>
        <location evidence="1">Cytoplasm</location>
    </subcellularLocation>
</comment>
<keyword evidence="4" id="KW-0963">Cytoplasm</keyword>
<accession>A0A518ALI8</accession>
<dbReference type="RefSeq" id="WP_145246436.1">
    <property type="nucleotide sequence ID" value="NZ_CP036278.1"/>
</dbReference>
<evidence type="ECO:0000313" key="11">
    <source>
        <dbReference type="EMBL" id="QDU55592.1"/>
    </source>
</evidence>
<evidence type="ECO:0000313" key="12">
    <source>
        <dbReference type="Proteomes" id="UP000315750"/>
    </source>
</evidence>
<name>A0A518ALI8_9BACT</name>
<protein>
    <recommendedName>
        <fullName evidence="3">tRNA threonylcarbamoyladenosine biosynthesis protein TsaE</fullName>
    </recommendedName>
    <alternativeName>
        <fullName evidence="10">t(6)A37 threonylcarbamoyladenosine biosynthesis protein TsaE</fullName>
    </alternativeName>
</protein>
<evidence type="ECO:0000256" key="2">
    <source>
        <dbReference type="ARBA" id="ARBA00007599"/>
    </source>
</evidence>
<dbReference type="GO" id="GO:0046872">
    <property type="term" value="F:metal ion binding"/>
    <property type="evidence" value="ECO:0007669"/>
    <property type="project" value="UniProtKB-KW"/>
</dbReference>
<keyword evidence="7" id="KW-0547">Nucleotide-binding</keyword>
<reference evidence="11 12" key="1">
    <citation type="submission" date="2019-02" db="EMBL/GenBank/DDBJ databases">
        <title>Deep-cultivation of Planctomycetes and their phenomic and genomic characterization uncovers novel biology.</title>
        <authorList>
            <person name="Wiegand S."/>
            <person name="Jogler M."/>
            <person name="Boedeker C."/>
            <person name="Pinto D."/>
            <person name="Vollmers J."/>
            <person name="Rivas-Marin E."/>
            <person name="Kohn T."/>
            <person name="Peeters S.H."/>
            <person name="Heuer A."/>
            <person name="Rast P."/>
            <person name="Oberbeckmann S."/>
            <person name="Bunk B."/>
            <person name="Jeske O."/>
            <person name="Meyerdierks A."/>
            <person name="Storesund J.E."/>
            <person name="Kallscheuer N."/>
            <person name="Luecker S."/>
            <person name="Lage O.M."/>
            <person name="Pohl T."/>
            <person name="Merkel B.J."/>
            <person name="Hornburger P."/>
            <person name="Mueller R.-W."/>
            <person name="Bruemmer F."/>
            <person name="Labrenz M."/>
            <person name="Spormann A.M."/>
            <person name="Op den Camp H."/>
            <person name="Overmann J."/>
            <person name="Amann R."/>
            <person name="Jetten M.S.M."/>
            <person name="Mascher T."/>
            <person name="Medema M.H."/>
            <person name="Devos D.P."/>
            <person name="Kaster A.-K."/>
            <person name="Ovreas L."/>
            <person name="Rohde M."/>
            <person name="Galperin M.Y."/>
            <person name="Jogler C."/>
        </authorList>
    </citation>
    <scope>NUCLEOTIDE SEQUENCE [LARGE SCALE GENOMIC DNA]</scope>
    <source>
        <strain evidence="11 12">Pan181</strain>
    </source>
</reference>
<gene>
    <name evidence="11" type="primary">tsaE</name>
    <name evidence="11" type="ORF">Pan181_17840</name>
</gene>
<evidence type="ECO:0000256" key="8">
    <source>
        <dbReference type="ARBA" id="ARBA00022840"/>
    </source>
</evidence>
<keyword evidence="12" id="KW-1185">Reference proteome</keyword>
<dbReference type="SUPFAM" id="SSF52540">
    <property type="entry name" value="P-loop containing nucleoside triphosphate hydrolases"/>
    <property type="match status" value="1"/>
</dbReference>
<organism evidence="11 12">
    <name type="scientific">Aeoliella mucimassa</name>
    <dbReference type="NCBI Taxonomy" id="2527972"/>
    <lineage>
        <taxon>Bacteria</taxon>
        <taxon>Pseudomonadati</taxon>
        <taxon>Planctomycetota</taxon>
        <taxon>Planctomycetia</taxon>
        <taxon>Pirellulales</taxon>
        <taxon>Lacipirellulaceae</taxon>
        <taxon>Aeoliella</taxon>
    </lineage>
</organism>